<dbReference type="EMBL" id="CAJRGZ010000017">
    <property type="protein sequence ID" value="CAG5156386.1"/>
    <property type="molecule type" value="Genomic_DNA"/>
</dbReference>
<proteinExistence type="predicted"/>
<evidence type="ECO:0000313" key="2">
    <source>
        <dbReference type="EMBL" id="CAG5156386.1"/>
    </source>
</evidence>
<organism evidence="2 3">
    <name type="scientific">Alternaria atra</name>
    <dbReference type="NCBI Taxonomy" id="119953"/>
    <lineage>
        <taxon>Eukaryota</taxon>
        <taxon>Fungi</taxon>
        <taxon>Dikarya</taxon>
        <taxon>Ascomycota</taxon>
        <taxon>Pezizomycotina</taxon>
        <taxon>Dothideomycetes</taxon>
        <taxon>Pleosporomycetidae</taxon>
        <taxon>Pleosporales</taxon>
        <taxon>Pleosporineae</taxon>
        <taxon>Pleosporaceae</taxon>
        <taxon>Alternaria</taxon>
        <taxon>Alternaria sect. Ulocladioides</taxon>
    </lineage>
</organism>
<evidence type="ECO:0000259" key="1">
    <source>
        <dbReference type="Pfam" id="PF06985"/>
    </source>
</evidence>
<dbReference type="InterPro" id="IPR052895">
    <property type="entry name" value="HetReg/Transcr_Mod"/>
</dbReference>
<dbReference type="Proteomes" id="UP000676310">
    <property type="component" value="Unassembled WGS sequence"/>
</dbReference>
<comment type="caution">
    <text evidence="2">The sequence shown here is derived from an EMBL/GenBank/DDBJ whole genome shotgun (WGS) entry which is preliminary data.</text>
</comment>
<dbReference type="RefSeq" id="XP_043167729.1">
    <property type="nucleotide sequence ID" value="XM_043311794.1"/>
</dbReference>
<protein>
    <recommendedName>
        <fullName evidence="1">Heterokaryon incompatibility domain-containing protein</fullName>
    </recommendedName>
</protein>
<gene>
    <name evidence="2" type="ORF">ALTATR162_LOCUS4184</name>
</gene>
<reference evidence="2" key="1">
    <citation type="submission" date="2021-05" db="EMBL/GenBank/DDBJ databases">
        <authorList>
            <person name="Stam R."/>
        </authorList>
    </citation>
    <scope>NUCLEOTIDE SEQUENCE</scope>
    <source>
        <strain evidence="2">CS162</strain>
    </source>
</reference>
<dbReference type="OrthoDB" id="2157530at2759"/>
<dbReference type="PANTHER" id="PTHR24148:SF81">
    <property type="entry name" value="HETEROKARYON INCOMPATIBILITY DOMAIN-CONTAINING PROTEIN"/>
    <property type="match status" value="1"/>
</dbReference>
<dbReference type="InterPro" id="IPR010730">
    <property type="entry name" value="HET"/>
</dbReference>
<accession>A0A8J2HXS5</accession>
<dbReference type="AlphaFoldDB" id="A0A8J2HXS5"/>
<keyword evidence="3" id="KW-1185">Reference proteome</keyword>
<feature type="domain" description="Heterokaryon incompatibility" evidence="1">
    <location>
        <begin position="44"/>
        <end position="180"/>
    </location>
</feature>
<evidence type="ECO:0000313" key="3">
    <source>
        <dbReference type="Proteomes" id="UP000676310"/>
    </source>
</evidence>
<dbReference type="GeneID" id="67015823"/>
<sequence length="610" mass="69975">MRADDIVNFAQETPAQLRSPAFTTNPSSPAGKFIVGNVDSHFEYDALSYMWGDATQADRVVVDGAVIPIAWNLTRALEYLRDFKGLEPLRIWIDAICIDQGNFDERAEQVAMMRSIYRNADCVRIWINEPSLDKQSEAVAALKSFQRDPEAENNGLGGDISFWDSVIPIFENGYWSRVWIHLYVGRQQEVLNARRLMLHCMDVALDGVTAANFAETVEDRFREAAYMEFDYQFHLTLYDLMGNVPSRLYSKMFAARGEQRVRYMLLTLLDASSNMQVSMGQDRLYAIMHLAKDYEEGSIIVDYNKTEEQVMVDAAAYHISQHRNLEFLYESMQNDIQRAANFESNETIGPTWIPNEWMGRKNQGWSILEVDRYRPMIMKSPGLMTTKCSPHSVDIRNLRLHVRGVKVGWLRQCLVFNQDVEEMTVAQFWRSSIGEHIQPYLSDAGTSLFEFLQVVDTDLWKPEQHHKDIHLGLCHLLDISKNPENADRVLGFGATKISDLLAPLEGTDQGVVFALRAILRSLRRRSCILTENNNFGLVPECDIRKGDEIWLVLGCSRPLIVRRQPSGRYWHICTAKISALEEHEELARFKSDIRPGDKVGEWTVEDIELD</sequence>
<name>A0A8J2HXS5_9PLEO</name>
<dbReference type="Pfam" id="PF06985">
    <property type="entry name" value="HET"/>
    <property type="match status" value="1"/>
</dbReference>
<dbReference type="PANTHER" id="PTHR24148">
    <property type="entry name" value="ANKYRIN REPEAT DOMAIN-CONTAINING PROTEIN 39 HOMOLOG-RELATED"/>
    <property type="match status" value="1"/>
</dbReference>